<proteinExistence type="predicted"/>
<reference evidence="2 3" key="1">
    <citation type="submission" date="2018-12" db="EMBL/GenBank/DDBJ databases">
        <title>Draft genome sequence of Xylaria grammica IHI A82.</title>
        <authorList>
            <person name="Buettner E."/>
            <person name="Kellner H."/>
        </authorList>
    </citation>
    <scope>NUCLEOTIDE SEQUENCE [LARGE SCALE GENOMIC DNA]</scope>
    <source>
        <strain evidence="2 3">IHI A82</strain>
    </source>
</reference>
<feature type="compositionally biased region" description="Low complexity" evidence="1">
    <location>
        <begin position="241"/>
        <end position="258"/>
    </location>
</feature>
<feature type="compositionally biased region" description="Basic and acidic residues" evidence="1">
    <location>
        <begin position="260"/>
        <end position="290"/>
    </location>
</feature>
<feature type="compositionally biased region" description="Basic and acidic residues" evidence="1">
    <location>
        <begin position="163"/>
        <end position="172"/>
    </location>
</feature>
<feature type="region of interest" description="Disordered" evidence="1">
    <location>
        <begin position="1"/>
        <end position="75"/>
    </location>
</feature>
<feature type="compositionally biased region" description="Acidic residues" evidence="1">
    <location>
        <begin position="44"/>
        <end position="53"/>
    </location>
</feature>
<feature type="compositionally biased region" description="Polar residues" evidence="1">
    <location>
        <begin position="1"/>
        <end position="13"/>
    </location>
</feature>
<feature type="region of interest" description="Disordered" evidence="1">
    <location>
        <begin position="99"/>
        <end position="125"/>
    </location>
</feature>
<evidence type="ECO:0000313" key="3">
    <source>
        <dbReference type="Proteomes" id="UP000286045"/>
    </source>
</evidence>
<dbReference type="EMBL" id="RYZI01000051">
    <property type="protein sequence ID" value="RWA12411.1"/>
    <property type="molecule type" value="Genomic_DNA"/>
</dbReference>
<protein>
    <submittedName>
        <fullName evidence="2">Uncharacterized protein</fullName>
    </submittedName>
</protein>
<keyword evidence="3" id="KW-1185">Reference proteome</keyword>
<evidence type="ECO:0000313" key="2">
    <source>
        <dbReference type="EMBL" id="RWA12411.1"/>
    </source>
</evidence>
<dbReference type="AlphaFoldDB" id="A0A439DDB5"/>
<gene>
    <name evidence="2" type="ORF">EKO27_g2694</name>
</gene>
<sequence>MSSSTTPKKQQGKTLAKEETMTSGKRKEEGEGEEIKDKRIKEEKEEEEEEENPGNDSKNGNNTNETAALVGPNDVPTDRAVLATLLACCEVHEALAFFSSSPSSHSSAPPPKNKPPSSSSSSSWSWSQWHSSFFAHASPRPSTSLYDVFDLSPLESCRALEAWGRDEGREDNNNDNGDGDGDGGDDEDSTDTGGTYKDRYRRPGKYESTAPLPRDWGRYVLQTQRCVRDMVLWVSEHHDAGTGSSDADAASGSRGSGTEQTERKKGGETGHGHERVGEDEKKGAKSDANSHPHRRSSLALDAVLQISALLSSPDTRDVYSRYLLTHIETAKKWERGQTALCVQTKTEKMIKARDEKQARKEKEKHGKE</sequence>
<comment type="caution">
    <text evidence="2">The sequence shown here is derived from an EMBL/GenBank/DDBJ whole genome shotgun (WGS) entry which is preliminary data.</text>
</comment>
<feature type="compositionally biased region" description="Low complexity" evidence="1">
    <location>
        <begin position="115"/>
        <end position="125"/>
    </location>
</feature>
<name>A0A439DDB5_9PEZI</name>
<feature type="compositionally biased region" description="Acidic residues" evidence="1">
    <location>
        <begin position="177"/>
        <end position="190"/>
    </location>
</feature>
<dbReference type="Proteomes" id="UP000286045">
    <property type="component" value="Unassembled WGS sequence"/>
</dbReference>
<feature type="compositionally biased region" description="Basic and acidic residues" evidence="1">
    <location>
        <begin position="15"/>
        <end position="43"/>
    </location>
</feature>
<feature type="region of interest" description="Disordered" evidence="1">
    <location>
        <begin position="162"/>
        <end position="214"/>
    </location>
</feature>
<organism evidence="2 3">
    <name type="scientific">Xylaria grammica</name>
    <dbReference type="NCBI Taxonomy" id="363999"/>
    <lineage>
        <taxon>Eukaryota</taxon>
        <taxon>Fungi</taxon>
        <taxon>Dikarya</taxon>
        <taxon>Ascomycota</taxon>
        <taxon>Pezizomycotina</taxon>
        <taxon>Sordariomycetes</taxon>
        <taxon>Xylariomycetidae</taxon>
        <taxon>Xylariales</taxon>
        <taxon>Xylariaceae</taxon>
        <taxon>Xylaria</taxon>
    </lineage>
</organism>
<feature type="region of interest" description="Disordered" evidence="1">
    <location>
        <begin position="239"/>
        <end position="296"/>
    </location>
</feature>
<feature type="region of interest" description="Disordered" evidence="1">
    <location>
        <begin position="349"/>
        <end position="368"/>
    </location>
</feature>
<evidence type="ECO:0000256" key="1">
    <source>
        <dbReference type="SAM" id="MobiDB-lite"/>
    </source>
</evidence>
<accession>A0A439DDB5</accession>
<feature type="non-terminal residue" evidence="2">
    <location>
        <position position="368"/>
    </location>
</feature>
<feature type="compositionally biased region" description="Polar residues" evidence="1">
    <location>
        <begin position="54"/>
        <end position="66"/>
    </location>
</feature>